<dbReference type="PANTHER" id="PTHR34384">
    <property type="entry name" value="L-2,3-DIAMINOPROPANOATE--CITRATE LIGASE"/>
    <property type="match status" value="1"/>
</dbReference>
<comment type="caution">
    <text evidence="4">The sequence shown here is derived from an EMBL/GenBank/DDBJ whole genome shotgun (WGS) entry which is preliminary data.</text>
</comment>
<dbReference type="Gene3D" id="1.10.510.40">
    <property type="match status" value="1"/>
</dbReference>
<organism evidence="4 5">
    <name type="scientific">Luteibacter anthropi</name>
    <dbReference type="NCBI Taxonomy" id="564369"/>
    <lineage>
        <taxon>Bacteria</taxon>
        <taxon>Pseudomonadati</taxon>
        <taxon>Pseudomonadota</taxon>
        <taxon>Gammaproteobacteria</taxon>
        <taxon>Lysobacterales</taxon>
        <taxon>Rhodanobacteraceae</taxon>
        <taxon>Luteibacter</taxon>
    </lineage>
</organism>
<dbReference type="EMBL" id="JAARLZ010000002">
    <property type="protein sequence ID" value="NII05419.1"/>
    <property type="molecule type" value="Genomic_DNA"/>
</dbReference>
<dbReference type="AlphaFoldDB" id="A0A7X5ZH54"/>
<reference evidence="4 5" key="1">
    <citation type="submission" date="2020-03" db="EMBL/GenBank/DDBJ databases">
        <authorList>
            <person name="Lai Q."/>
        </authorList>
    </citation>
    <scope>NUCLEOTIDE SEQUENCE [LARGE SCALE GENOMIC DNA]</scope>
    <source>
        <strain evidence="4 5">CCUG 25036</strain>
    </source>
</reference>
<feature type="domain" description="Aerobactin siderophore biosynthesis IucA/IucC N-terminal" evidence="2">
    <location>
        <begin position="170"/>
        <end position="376"/>
    </location>
</feature>
<proteinExistence type="inferred from homology"/>
<feature type="domain" description="Aerobactin siderophore biosynthesis IucA/IucC-like C-terminal" evidence="3">
    <location>
        <begin position="399"/>
        <end position="554"/>
    </location>
</feature>
<keyword evidence="5" id="KW-1185">Reference proteome</keyword>
<dbReference type="RefSeq" id="WP_166946531.1">
    <property type="nucleotide sequence ID" value="NZ_JAARLZ010000002.1"/>
</dbReference>
<evidence type="ECO:0000256" key="1">
    <source>
        <dbReference type="ARBA" id="ARBA00007832"/>
    </source>
</evidence>
<dbReference type="GO" id="GO:0019290">
    <property type="term" value="P:siderophore biosynthetic process"/>
    <property type="evidence" value="ECO:0007669"/>
    <property type="project" value="InterPro"/>
</dbReference>
<gene>
    <name evidence="4" type="ORF">HBF25_03325</name>
</gene>
<dbReference type="Pfam" id="PF06276">
    <property type="entry name" value="FhuF"/>
    <property type="match status" value="1"/>
</dbReference>
<dbReference type="GO" id="GO:0016881">
    <property type="term" value="F:acid-amino acid ligase activity"/>
    <property type="evidence" value="ECO:0007669"/>
    <property type="project" value="UniProtKB-ARBA"/>
</dbReference>
<evidence type="ECO:0000313" key="4">
    <source>
        <dbReference type="EMBL" id="NII05419.1"/>
    </source>
</evidence>
<dbReference type="Pfam" id="PF04183">
    <property type="entry name" value="IucA_IucC"/>
    <property type="match status" value="1"/>
</dbReference>
<evidence type="ECO:0000259" key="3">
    <source>
        <dbReference type="Pfam" id="PF06276"/>
    </source>
</evidence>
<dbReference type="InterPro" id="IPR022770">
    <property type="entry name" value="IucA/IucC-like_C"/>
</dbReference>
<sequence length="592" mass="65681">MTARPSFDAGDEAYIVRRIVDCCLRENLRGLVSQGGFAAPAADVLRAWPHAAPEHWWRVDHLPGGRLWLPVESRDYMQSIGVSGHGWIREVEGTPHYEDEAARWLALLGEGLDDETVTLHRDYAEEAACATEHRRLAREGYGANALRLARALTHGDAAERALLCDQVASHRDHPYYPTARAKSGFSETDLRAFAPEFAPTFELHWLAVPRAAVTRTSPVPDFWPAMTDLGLPTAMQDTHDALPVHPLTWQRLDTFGLPEGVVRAPQRFMAVRPTLSVRTVVPLAHPRHHIKLPLVMRTLGALNLRLIKPSTIYDGHWFERVLRTIETSDDRLRGRYVHVDESHGAHVAQARHLAYIVRAYPVPADETLLPAAAFCAPMPDGRPLALHVADRFHGGDVHAWWRGYVSLMCEIHLRLWLRYGIALESNQQNAVLSYRPGAAPTLLMKDNDAARVLPGRLYARLPELKALGEPQDARIVVDNDAALGRMFCTITLQLCLLAVLEGVAEHLPDERSAFYTTLVHTIEATLASLADEGIDIAPARVLLDADALPVKYLLSAGSLLSKQATGASDINKFYGESGPNFMRDPALRGVPR</sequence>
<comment type="similarity">
    <text evidence="1">Belongs to the IucA/IucC family.</text>
</comment>
<evidence type="ECO:0000259" key="2">
    <source>
        <dbReference type="Pfam" id="PF04183"/>
    </source>
</evidence>
<protein>
    <submittedName>
        <fullName evidence="4">IucA/IucC family siderophore biosynthesis protein</fullName>
    </submittedName>
</protein>
<evidence type="ECO:0000313" key="5">
    <source>
        <dbReference type="Proteomes" id="UP000490980"/>
    </source>
</evidence>
<dbReference type="InterPro" id="IPR007310">
    <property type="entry name" value="Aerobactin_biosyn_IucA/IucC_N"/>
</dbReference>
<dbReference type="InterPro" id="IPR037455">
    <property type="entry name" value="LucA/IucC-like"/>
</dbReference>
<dbReference type="Proteomes" id="UP000490980">
    <property type="component" value="Unassembled WGS sequence"/>
</dbReference>
<dbReference type="PANTHER" id="PTHR34384:SF5">
    <property type="entry name" value="L-2,3-DIAMINOPROPANOATE--CITRATE LIGASE"/>
    <property type="match status" value="1"/>
</dbReference>
<name>A0A7X5ZH54_9GAMM</name>
<accession>A0A7X5ZH54</accession>